<accession>A0ABN2NYS8</accession>
<gene>
    <name evidence="2" type="ORF">GCM10009688_09530</name>
</gene>
<dbReference type="Proteomes" id="UP001500784">
    <property type="component" value="Unassembled WGS sequence"/>
</dbReference>
<comment type="caution">
    <text evidence="2">The sequence shown here is derived from an EMBL/GenBank/DDBJ whole genome shotgun (WGS) entry which is preliminary data.</text>
</comment>
<organism evidence="2 3">
    <name type="scientific">Arthrobacter gandavensis</name>
    <dbReference type="NCBI Taxonomy" id="169960"/>
    <lineage>
        <taxon>Bacteria</taxon>
        <taxon>Bacillati</taxon>
        <taxon>Actinomycetota</taxon>
        <taxon>Actinomycetes</taxon>
        <taxon>Micrococcales</taxon>
        <taxon>Micrococcaceae</taxon>
        <taxon>Arthrobacter</taxon>
    </lineage>
</organism>
<evidence type="ECO:0000313" key="2">
    <source>
        <dbReference type="EMBL" id="GAA1907603.1"/>
    </source>
</evidence>
<proteinExistence type="predicted"/>
<feature type="region of interest" description="Disordered" evidence="1">
    <location>
        <begin position="25"/>
        <end position="61"/>
    </location>
</feature>
<name>A0ABN2NYS8_9MICC</name>
<evidence type="ECO:0000256" key="1">
    <source>
        <dbReference type="SAM" id="MobiDB-lite"/>
    </source>
</evidence>
<reference evidence="2 3" key="1">
    <citation type="journal article" date="2019" name="Int. J. Syst. Evol. Microbiol.">
        <title>The Global Catalogue of Microorganisms (GCM) 10K type strain sequencing project: providing services to taxonomists for standard genome sequencing and annotation.</title>
        <authorList>
            <consortium name="The Broad Institute Genomics Platform"/>
            <consortium name="The Broad Institute Genome Sequencing Center for Infectious Disease"/>
            <person name="Wu L."/>
            <person name="Ma J."/>
        </authorList>
    </citation>
    <scope>NUCLEOTIDE SEQUENCE [LARGE SCALE GENOMIC DNA]</scope>
    <source>
        <strain evidence="2 3">JCM 13316</strain>
    </source>
</reference>
<evidence type="ECO:0000313" key="3">
    <source>
        <dbReference type="Proteomes" id="UP001500784"/>
    </source>
</evidence>
<keyword evidence="3" id="KW-1185">Reference proteome</keyword>
<dbReference type="EMBL" id="BAAALV010000002">
    <property type="protein sequence ID" value="GAA1907603.1"/>
    <property type="molecule type" value="Genomic_DNA"/>
</dbReference>
<protein>
    <submittedName>
        <fullName evidence="2">Uncharacterized protein</fullName>
    </submittedName>
</protein>
<sequence length="61" mass="6704">MGDRVTVHLNRHLIQQFSSYNCGAGDSRYGSGAHLMPHELPASGQRPEPPKLEPEESDMTA</sequence>